<reference evidence="2 3" key="1">
    <citation type="submission" date="2018-05" db="EMBL/GenBank/DDBJ databases">
        <title>A metagenomic window into the 2 km-deep terrestrial subsurface aquifer revealed taxonomically and functionally diverse microbial community comprising novel uncultured bacterial lineages.</title>
        <authorList>
            <person name="Kadnikov V.V."/>
            <person name="Mardanov A.V."/>
            <person name="Beletsky A.V."/>
            <person name="Banks D."/>
            <person name="Pimenov N.V."/>
            <person name="Frank Y.A."/>
            <person name="Karnachuk O.V."/>
            <person name="Ravin N.V."/>
        </authorList>
    </citation>
    <scope>NUCLEOTIDE SEQUENCE [LARGE SCALE GENOMIC DNA]</scope>
    <source>
        <strain evidence="2">BY5</strain>
    </source>
</reference>
<evidence type="ECO:0000313" key="3">
    <source>
        <dbReference type="Proteomes" id="UP000252355"/>
    </source>
</evidence>
<gene>
    <name evidence="2" type="ORF">OZSIB_3219</name>
</gene>
<proteinExistence type="predicted"/>
<accession>A0A367ZQT3</accession>
<name>A0A367ZQT3_9BACT</name>
<keyword evidence="1" id="KW-0472">Membrane</keyword>
<dbReference type="EMBL" id="QOQW01000006">
    <property type="protein sequence ID" value="RCK80473.1"/>
    <property type="molecule type" value="Genomic_DNA"/>
</dbReference>
<keyword evidence="1" id="KW-1133">Transmembrane helix</keyword>
<protein>
    <submittedName>
        <fullName evidence="2">Uncharacterized protein</fullName>
    </submittedName>
</protein>
<dbReference type="AlphaFoldDB" id="A0A367ZQT3"/>
<dbReference type="Proteomes" id="UP000252355">
    <property type="component" value="Unassembled WGS sequence"/>
</dbReference>
<organism evidence="2 3">
    <name type="scientific">Candidatus Ozemobacter sibiricus</name>
    <dbReference type="NCBI Taxonomy" id="2268124"/>
    <lineage>
        <taxon>Bacteria</taxon>
        <taxon>Candidatus Ozemobacteria</taxon>
        <taxon>Candidatus Ozemobacterales</taxon>
        <taxon>Candidatus Ozemobacteraceae</taxon>
        <taxon>Candidatus Ozemobacter</taxon>
    </lineage>
</organism>
<comment type="caution">
    <text evidence="2">The sequence shown here is derived from an EMBL/GenBank/DDBJ whole genome shotgun (WGS) entry which is preliminary data.</text>
</comment>
<evidence type="ECO:0000256" key="1">
    <source>
        <dbReference type="SAM" id="Phobius"/>
    </source>
</evidence>
<feature type="transmembrane region" description="Helical" evidence="1">
    <location>
        <begin position="21"/>
        <end position="43"/>
    </location>
</feature>
<sequence length="44" mass="4717">MMNPIDPASSPAGNGESSSEVLWKIFLTTLITLLGGGILWYFMG</sequence>
<evidence type="ECO:0000313" key="2">
    <source>
        <dbReference type="EMBL" id="RCK80473.1"/>
    </source>
</evidence>
<keyword evidence="1" id="KW-0812">Transmembrane</keyword>